<evidence type="ECO:0000256" key="1">
    <source>
        <dbReference type="SAM" id="Coils"/>
    </source>
</evidence>
<keyword evidence="4" id="KW-1185">Reference proteome</keyword>
<dbReference type="RefSeq" id="XP_028886147.1">
    <property type="nucleotide sequence ID" value="XM_029022489.1"/>
</dbReference>
<gene>
    <name evidence="3" type="ORF">TM35_000042950</name>
</gene>
<dbReference type="GeneID" id="39982269"/>
<comment type="caution">
    <text evidence="3">The sequence shown here is derived from an EMBL/GenBank/DDBJ whole genome shotgun (WGS) entry which is preliminary data.</text>
</comment>
<dbReference type="EMBL" id="NBCO01000004">
    <property type="protein sequence ID" value="ORC92081.1"/>
    <property type="molecule type" value="Genomic_DNA"/>
</dbReference>
<sequence>MKTVEYKLARLEEQNAALLRKLRHQENEISRLSVRESQLREVRRIPLLQKRLDAALGEREELECQLTETRRREVKLLDELNLLKKFVKLSENPELAEVARQCANYERIQEDLKTLGEQLRIISVERDEYKKRALLSCEEAEYYRDKWNASFNEKRELENYIRKQLAEKETANIEISVKSPSCYSVIERSSSLSVTPAEESHSVEDSQHLRQCLEEERARSGALQETIDALYEQQKEQRRSRSHERRLSSPPAPTKNIYSTSEGGDTELSIQTLRKQLQLSEGECKILRNRWQTIREENELLLARLSEQEQKETFWQNQIRKLSGECDQLKRQLEFFSQAKSMILCHHNESSCGELLQC</sequence>
<feature type="coiled-coil region" evidence="1">
    <location>
        <begin position="1"/>
        <end position="79"/>
    </location>
</feature>
<feature type="region of interest" description="Disordered" evidence="2">
    <location>
        <begin position="233"/>
        <end position="265"/>
    </location>
</feature>
<dbReference type="Proteomes" id="UP000192257">
    <property type="component" value="Unassembled WGS sequence"/>
</dbReference>
<name>A0A1X0P5H2_9TRYP</name>
<feature type="compositionally biased region" description="Polar residues" evidence="2">
    <location>
        <begin position="256"/>
        <end position="265"/>
    </location>
</feature>
<feature type="coiled-coil region" evidence="1">
    <location>
        <begin position="270"/>
        <end position="339"/>
    </location>
</feature>
<keyword evidence="1" id="KW-0175">Coiled coil</keyword>
<accession>A0A1X0P5H2</accession>
<reference evidence="3 4" key="1">
    <citation type="submission" date="2017-03" db="EMBL/GenBank/DDBJ databases">
        <title>An alternative strategy for trypanosome survival in the mammalian bloodstream revealed through genome and transcriptome analysis of the ubiquitous bovine parasite Trypanosoma (Megatrypanum) theileri.</title>
        <authorList>
            <person name="Kelly S."/>
            <person name="Ivens A."/>
            <person name="Mott A."/>
            <person name="O'Neill E."/>
            <person name="Emms D."/>
            <person name="Macleod O."/>
            <person name="Voorheis P."/>
            <person name="Matthews J."/>
            <person name="Matthews K."/>
            <person name="Carrington M."/>
        </authorList>
    </citation>
    <scope>NUCLEOTIDE SEQUENCE [LARGE SCALE GENOMIC DNA]</scope>
    <source>
        <strain evidence="3">Edinburgh</strain>
    </source>
</reference>
<protein>
    <submittedName>
        <fullName evidence="3">Uncharacterized protein</fullName>
    </submittedName>
</protein>
<dbReference type="OrthoDB" id="241830at2759"/>
<evidence type="ECO:0000313" key="3">
    <source>
        <dbReference type="EMBL" id="ORC92081.1"/>
    </source>
</evidence>
<dbReference type="AlphaFoldDB" id="A0A1X0P5H2"/>
<evidence type="ECO:0000256" key="2">
    <source>
        <dbReference type="SAM" id="MobiDB-lite"/>
    </source>
</evidence>
<proteinExistence type="predicted"/>
<dbReference type="VEuPathDB" id="TriTrypDB:TM35_000042950"/>
<evidence type="ECO:0000313" key="4">
    <source>
        <dbReference type="Proteomes" id="UP000192257"/>
    </source>
</evidence>
<organism evidence="3 4">
    <name type="scientific">Trypanosoma theileri</name>
    <dbReference type="NCBI Taxonomy" id="67003"/>
    <lineage>
        <taxon>Eukaryota</taxon>
        <taxon>Discoba</taxon>
        <taxon>Euglenozoa</taxon>
        <taxon>Kinetoplastea</taxon>
        <taxon>Metakinetoplastina</taxon>
        <taxon>Trypanosomatida</taxon>
        <taxon>Trypanosomatidae</taxon>
        <taxon>Trypanosoma</taxon>
    </lineage>
</organism>